<proteinExistence type="predicted"/>
<name>A0A2T5C4T5_9BACT</name>
<keyword evidence="2" id="KW-1185">Reference proteome</keyword>
<organism evidence="1 2">
    <name type="scientific">Mangrovibacterium marinum</name>
    <dbReference type="NCBI Taxonomy" id="1639118"/>
    <lineage>
        <taxon>Bacteria</taxon>
        <taxon>Pseudomonadati</taxon>
        <taxon>Bacteroidota</taxon>
        <taxon>Bacteroidia</taxon>
        <taxon>Marinilabiliales</taxon>
        <taxon>Prolixibacteraceae</taxon>
        <taxon>Mangrovibacterium</taxon>
    </lineage>
</organism>
<comment type="caution">
    <text evidence="1">The sequence shown here is derived from an EMBL/GenBank/DDBJ whole genome shotgun (WGS) entry which is preliminary data.</text>
</comment>
<reference evidence="1 2" key="1">
    <citation type="submission" date="2018-04" db="EMBL/GenBank/DDBJ databases">
        <title>Genomic Encyclopedia of Archaeal and Bacterial Type Strains, Phase II (KMG-II): from individual species to whole genera.</title>
        <authorList>
            <person name="Goeker M."/>
        </authorList>
    </citation>
    <scope>NUCLEOTIDE SEQUENCE [LARGE SCALE GENOMIC DNA]</scope>
    <source>
        <strain evidence="1 2">DSM 28823</strain>
    </source>
</reference>
<dbReference type="AlphaFoldDB" id="A0A2T5C4T5"/>
<gene>
    <name evidence="1" type="ORF">C8N47_103182</name>
</gene>
<accession>A0A2T5C4T5</accession>
<sequence>MFRLKKKAQELFRYKVRHQGLTAASDCGSGYQFCFSPPLFIPDGWQKHQIIGFQRPVSNDKLAIFKENHTIFNKKQTLIL</sequence>
<protein>
    <submittedName>
        <fullName evidence="1">Uncharacterized protein</fullName>
    </submittedName>
</protein>
<evidence type="ECO:0000313" key="1">
    <source>
        <dbReference type="EMBL" id="PTN09885.1"/>
    </source>
</evidence>
<dbReference type="EMBL" id="QAAD01000003">
    <property type="protein sequence ID" value="PTN09885.1"/>
    <property type="molecule type" value="Genomic_DNA"/>
</dbReference>
<evidence type="ECO:0000313" key="2">
    <source>
        <dbReference type="Proteomes" id="UP000243525"/>
    </source>
</evidence>
<dbReference type="Proteomes" id="UP000243525">
    <property type="component" value="Unassembled WGS sequence"/>
</dbReference>